<dbReference type="GO" id="GO:0016432">
    <property type="term" value="F:tRNA-uridine aminocarboxypropyltransferase activity"/>
    <property type="evidence" value="ECO:0007669"/>
    <property type="project" value="UniProtKB-EC"/>
</dbReference>
<dbReference type="AlphaFoldDB" id="B3RPF2"/>
<dbReference type="STRING" id="10228.B3RPF2"/>
<keyword evidence="14" id="KW-1185">Reference proteome</keyword>
<evidence type="ECO:0000256" key="4">
    <source>
        <dbReference type="ARBA" id="ARBA00022691"/>
    </source>
</evidence>
<dbReference type="RefSeq" id="XP_002109458.1">
    <property type="nucleotide sequence ID" value="XM_002109422.1"/>
</dbReference>
<evidence type="ECO:0000256" key="3">
    <source>
        <dbReference type="ARBA" id="ARBA00022679"/>
    </source>
</evidence>
<evidence type="ECO:0000256" key="10">
    <source>
        <dbReference type="ARBA" id="ARBA00042508"/>
    </source>
</evidence>
<comment type="function">
    <text evidence="7">Catalyzes the formation of 3-(3-amino-3-carboxypropyl)uridine (acp3U) at position 20 in the D-loop of several cytoplasmic tRNAs (acp3U(20)).</text>
</comment>
<dbReference type="PhylomeDB" id="B3RPF2"/>
<evidence type="ECO:0000256" key="6">
    <source>
        <dbReference type="ARBA" id="ARBA00023242"/>
    </source>
</evidence>
<dbReference type="Pfam" id="PF03942">
    <property type="entry name" value="DTW"/>
    <property type="match status" value="1"/>
</dbReference>
<dbReference type="HOGENOM" id="CLU_1973328_0_0_1"/>
<evidence type="ECO:0000313" key="13">
    <source>
        <dbReference type="EMBL" id="EDV27624.1"/>
    </source>
</evidence>
<evidence type="ECO:0000256" key="5">
    <source>
        <dbReference type="ARBA" id="ARBA00022694"/>
    </source>
</evidence>
<comment type="similarity">
    <text evidence="8">Belongs to the TDD superfamily. DTWD1 family.</text>
</comment>
<proteinExistence type="inferred from homology"/>
<evidence type="ECO:0000256" key="8">
    <source>
        <dbReference type="ARBA" id="ARBA00038290"/>
    </source>
</evidence>
<evidence type="ECO:0000256" key="2">
    <source>
        <dbReference type="ARBA" id="ARBA00012386"/>
    </source>
</evidence>
<evidence type="ECO:0000259" key="12">
    <source>
        <dbReference type="Pfam" id="PF03942"/>
    </source>
</evidence>
<evidence type="ECO:0000256" key="11">
    <source>
        <dbReference type="ARBA" id="ARBA00048718"/>
    </source>
</evidence>
<dbReference type="PANTHER" id="PTHR15627:SF8">
    <property type="entry name" value="TRNA-URIDINE AMINOCARBOXYPROPYLTRANSFERASE 1"/>
    <property type="match status" value="1"/>
</dbReference>
<dbReference type="PANTHER" id="PTHR15627">
    <property type="entry name" value="NATURAL KILLER CELL-SPECIFIC ANTIGEN KLIP1"/>
    <property type="match status" value="1"/>
</dbReference>
<dbReference type="GO" id="GO:0005634">
    <property type="term" value="C:nucleus"/>
    <property type="evidence" value="ECO:0007669"/>
    <property type="project" value="UniProtKB-SubCell"/>
</dbReference>
<name>B3RPF2_TRIAD</name>
<comment type="subcellular location">
    <subcellularLocation>
        <location evidence="1">Nucleus</location>
    </subcellularLocation>
</comment>
<dbReference type="KEGG" id="tad:TRIADDRAFT_53513"/>
<keyword evidence="4" id="KW-0949">S-adenosyl-L-methionine</keyword>
<evidence type="ECO:0000256" key="1">
    <source>
        <dbReference type="ARBA" id="ARBA00004123"/>
    </source>
</evidence>
<comment type="catalytic activity">
    <reaction evidence="11">
        <text>a uridine in tRNA + S-adenosyl-L-methionine = a 3-[(3S)-3-amino-3-carboxypropyl]uridine in tRNA + S-methyl-5'-thioadenosine + H(+)</text>
        <dbReference type="Rhea" id="RHEA:62432"/>
        <dbReference type="Rhea" id="RHEA-COMP:13339"/>
        <dbReference type="Rhea" id="RHEA-COMP:16092"/>
        <dbReference type="ChEBI" id="CHEBI:15378"/>
        <dbReference type="ChEBI" id="CHEBI:17509"/>
        <dbReference type="ChEBI" id="CHEBI:59789"/>
        <dbReference type="ChEBI" id="CHEBI:65315"/>
        <dbReference type="ChEBI" id="CHEBI:82930"/>
        <dbReference type="EC" id="2.5.1.25"/>
    </reaction>
</comment>
<evidence type="ECO:0000256" key="7">
    <source>
        <dbReference type="ARBA" id="ARBA00037050"/>
    </source>
</evidence>
<protein>
    <recommendedName>
        <fullName evidence="9">tRNA-uridine aminocarboxypropyltransferase 1</fullName>
        <ecNumber evidence="2">2.5.1.25</ecNumber>
    </recommendedName>
    <alternativeName>
        <fullName evidence="10">DTW domain-containing protein 1</fullName>
    </alternativeName>
</protein>
<reference evidence="13 14" key="1">
    <citation type="journal article" date="2008" name="Nature">
        <title>The Trichoplax genome and the nature of placozoans.</title>
        <authorList>
            <person name="Srivastava M."/>
            <person name="Begovic E."/>
            <person name="Chapman J."/>
            <person name="Putnam N.H."/>
            <person name="Hellsten U."/>
            <person name="Kawashima T."/>
            <person name="Kuo A."/>
            <person name="Mitros T."/>
            <person name="Salamov A."/>
            <person name="Carpenter M.L."/>
            <person name="Signorovitch A.Y."/>
            <person name="Moreno M.A."/>
            <person name="Kamm K."/>
            <person name="Grimwood J."/>
            <person name="Schmutz J."/>
            <person name="Shapiro H."/>
            <person name="Grigoriev I.V."/>
            <person name="Buss L.W."/>
            <person name="Schierwater B."/>
            <person name="Dellaporta S.L."/>
            <person name="Rokhsar D.S."/>
        </authorList>
    </citation>
    <scope>NUCLEOTIDE SEQUENCE [LARGE SCALE GENOMIC DNA]</scope>
    <source>
        <strain evidence="13 14">Grell-BS-1999</strain>
    </source>
</reference>
<accession>B3RPF2</accession>
<evidence type="ECO:0000313" key="14">
    <source>
        <dbReference type="Proteomes" id="UP000009022"/>
    </source>
</evidence>
<dbReference type="GO" id="GO:0008033">
    <property type="term" value="P:tRNA processing"/>
    <property type="evidence" value="ECO:0007669"/>
    <property type="project" value="UniProtKB-KW"/>
</dbReference>
<gene>
    <name evidence="13" type="ORF">TRIADDRAFT_53513</name>
</gene>
<keyword evidence="3" id="KW-0808">Transferase</keyword>
<dbReference type="EC" id="2.5.1.25" evidence="2"/>
<keyword evidence="6" id="KW-0539">Nucleus</keyword>
<dbReference type="CTD" id="6751229"/>
<dbReference type="InParanoid" id="B3RPF2"/>
<dbReference type="OrthoDB" id="3173at2759"/>
<dbReference type="InterPro" id="IPR051521">
    <property type="entry name" value="tRNA_Mod/Golgi_Maint"/>
</dbReference>
<dbReference type="GeneID" id="6751229"/>
<dbReference type="Proteomes" id="UP000009022">
    <property type="component" value="Unassembled WGS sequence"/>
</dbReference>
<feature type="domain" description="DTW" evidence="12">
    <location>
        <begin position="9"/>
        <end position="94"/>
    </location>
</feature>
<evidence type="ECO:0000256" key="9">
    <source>
        <dbReference type="ARBA" id="ARBA00039242"/>
    </source>
</evidence>
<dbReference type="InterPro" id="IPR005636">
    <property type="entry name" value="DTW"/>
</dbReference>
<organism evidence="13 14">
    <name type="scientific">Trichoplax adhaerens</name>
    <name type="common">Trichoplax reptans</name>
    <dbReference type="NCBI Taxonomy" id="10228"/>
    <lineage>
        <taxon>Eukaryota</taxon>
        <taxon>Metazoa</taxon>
        <taxon>Placozoa</taxon>
        <taxon>Uniplacotomia</taxon>
        <taxon>Trichoplacea</taxon>
        <taxon>Trichoplacidae</taxon>
        <taxon>Trichoplax</taxon>
    </lineage>
</organism>
<keyword evidence="5" id="KW-0819">tRNA processing</keyword>
<dbReference type="EMBL" id="DS985242">
    <property type="protein sequence ID" value="EDV27624.1"/>
    <property type="molecule type" value="Genomic_DNA"/>
</dbReference>
<sequence>MAGIKNASIKHYAEKASKSTTSHARIFAPQSTSIYHYPNMPSVKNKSKAILVYPCKDSCTIEALSSKISHGQLDQVIFIDSTWNQATSIFQTTSETTIDIFSDDRGYILFLCGVSQVHFEKRIPWRV</sequence>